<name>A0ABM1FBD2_PRICU</name>
<evidence type="ECO:0000259" key="8">
    <source>
        <dbReference type="PROSITE" id="PS50262"/>
    </source>
</evidence>
<dbReference type="SMART" id="SM01381">
    <property type="entry name" value="7TM_GPCR_Srsx"/>
    <property type="match status" value="1"/>
</dbReference>
<dbReference type="PRINTS" id="PR00237">
    <property type="entry name" value="GPCRRHODOPSN"/>
</dbReference>
<dbReference type="InterPro" id="IPR019427">
    <property type="entry name" value="7TM_GPCR_serpentine_rcpt_Srw"/>
</dbReference>
<keyword evidence="9" id="KW-1185">Reference proteome</keyword>
<feature type="domain" description="G-protein coupled receptors family 1 profile" evidence="8">
    <location>
        <begin position="48"/>
        <end position="321"/>
    </location>
</feature>
<evidence type="ECO:0000256" key="5">
    <source>
        <dbReference type="RuleBase" id="RU000688"/>
    </source>
</evidence>
<keyword evidence="2 5" id="KW-0812">Transmembrane</keyword>
<proteinExistence type="inferred from homology"/>
<keyword evidence="4 7" id="KW-0472">Membrane</keyword>
<keyword evidence="5" id="KW-0807">Transducer</keyword>
<keyword evidence="5" id="KW-0297">G-protein coupled receptor</keyword>
<sequence length="417" mass="46453">MSSVSANASDLATGADNDDVGYEYFRDLMRFVVQRRCIPIIASVGIVVNCLSMVVLTRKRMRSSTNCYLTALAFFDAAYLMFNFSLALMHHEGFLERRSYIDYVPWGFPLTDLCSNTSVWLIVSFTVERCIAVCYPLRGKRMCTIKRAKWVIVGVFAGALACSLPTFFEWKTGPVEDAAENATYHAFYQSALSRNETYQRAFYWFTSLMFSLVPIVMLIVFNSILVLSVHQSQRQRRQLTSKGRGGGGGSSDNQQNQELRITIMLIIVVVVFLVCQLPSAVLLIWSKDIPERTARENLGIGLNNISNLLMAINATCNFFLYCFLSDRFRRTFVQIVCPGCRSNSPLHTYVAGMTTSAGGGGHEQTPGGRRGRLQGGENCGKKASPQPSPRSSSPPRANNSYHPLNAAQPNGKPSRRF</sequence>
<evidence type="ECO:0000256" key="2">
    <source>
        <dbReference type="ARBA" id="ARBA00022692"/>
    </source>
</evidence>
<evidence type="ECO:0000256" key="1">
    <source>
        <dbReference type="ARBA" id="ARBA00004370"/>
    </source>
</evidence>
<dbReference type="Proteomes" id="UP000695022">
    <property type="component" value="Unplaced"/>
</dbReference>
<dbReference type="Gene3D" id="1.20.1070.10">
    <property type="entry name" value="Rhodopsin 7-helix transmembrane proteins"/>
    <property type="match status" value="1"/>
</dbReference>
<evidence type="ECO:0000313" key="9">
    <source>
        <dbReference type="Proteomes" id="UP000695022"/>
    </source>
</evidence>
<evidence type="ECO:0000256" key="4">
    <source>
        <dbReference type="ARBA" id="ARBA00023136"/>
    </source>
</evidence>
<dbReference type="GeneID" id="106821455"/>
<feature type="transmembrane region" description="Helical" evidence="7">
    <location>
        <begin position="305"/>
        <end position="324"/>
    </location>
</feature>
<feature type="transmembrane region" description="Helical" evidence="7">
    <location>
        <begin position="68"/>
        <end position="89"/>
    </location>
</feature>
<dbReference type="RefSeq" id="XP_014681753.1">
    <property type="nucleotide sequence ID" value="XM_014826267.1"/>
</dbReference>
<keyword evidence="5" id="KW-0675">Receptor</keyword>
<gene>
    <name evidence="10" type="primary">LOC106821455</name>
</gene>
<dbReference type="PROSITE" id="PS50262">
    <property type="entry name" value="G_PROTEIN_RECEP_F1_2"/>
    <property type="match status" value="1"/>
</dbReference>
<keyword evidence="3 7" id="KW-1133">Transmembrane helix</keyword>
<comment type="similarity">
    <text evidence="5">Belongs to the G-protein coupled receptor 1 family.</text>
</comment>
<protein>
    <submittedName>
        <fullName evidence="10">FMRFamide receptor-like</fullName>
    </submittedName>
</protein>
<feature type="transmembrane region" description="Helical" evidence="7">
    <location>
        <begin position="263"/>
        <end position="285"/>
    </location>
</feature>
<organism evidence="9 10">
    <name type="scientific">Priapulus caudatus</name>
    <name type="common">Priapulid worm</name>
    <dbReference type="NCBI Taxonomy" id="37621"/>
    <lineage>
        <taxon>Eukaryota</taxon>
        <taxon>Metazoa</taxon>
        <taxon>Ecdysozoa</taxon>
        <taxon>Scalidophora</taxon>
        <taxon>Priapulida</taxon>
        <taxon>Priapulimorpha</taxon>
        <taxon>Priapulimorphida</taxon>
        <taxon>Priapulidae</taxon>
        <taxon>Priapulus</taxon>
    </lineage>
</organism>
<reference evidence="10" key="1">
    <citation type="submission" date="2025-08" db="UniProtKB">
        <authorList>
            <consortium name="RefSeq"/>
        </authorList>
    </citation>
    <scope>IDENTIFICATION</scope>
</reference>
<evidence type="ECO:0000256" key="6">
    <source>
        <dbReference type="SAM" id="MobiDB-lite"/>
    </source>
</evidence>
<dbReference type="InterPro" id="IPR000276">
    <property type="entry name" value="GPCR_Rhodpsn"/>
</dbReference>
<comment type="subcellular location">
    <subcellularLocation>
        <location evidence="1">Membrane</location>
    </subcellularLocation>
</comment>
<dbReference type="PANTHER" id="PTHR46641:SF22">
    <property type="entry name" value="PROCTOLIN RECEPTOR, ISOFORM A"/>
    <property type="match status" value="1"/>
</dbReference>
<feature type="transmembrane region" description="Helical" evidence="7">
    <location>
        <begin position="202"/>
        <end position="227"/>
    </location>
</feature>
<dbReference type="InterPro" id="IPR017452">
    <property type="entry name" value="GPCR_Rhodpsn_7TM"/>
</dbReference>
<accession>A0ABM1FBD2</accession>
<dbReference type="SUPFAM" id="SSF81321">
    <property type="entry name" value="Family A G protein-coupled receptor-like"/>
    <property type="match status" value="1"/>
</dbReference>
<feature type="transmembrane region" description="Helical" evidence="7">
    <location>
        <begin position="38"/>
        <end position="56"/>
    </location>
</feature>
<dbReference type="Pfam" id="PF10324">
    <property type="entry name" value="7TM_GPCR_Srw"/>
    <property type="match status" value="1"/>
</dbReference>
<dbReference type="PROSITE" id="PS00237">
    <property type="entry name" value="G_PROTEIN_RECEP_F1_1"/>
    <property type="match status" value="1"/>
</dbReference>
<dbReference type="PANTHER" id="PTHR46641">
    <property type="entry name" value="FMRFAMIDE RECEPTOR-RELATED"/>
    <property type="match status" value="1"/>
</dbReference>
<feature type="region of interest" description="Disordered" evidence="6">
    <location>
        <begin position="355"/>
        <end position="417"/>
    </location>
</feature>
<dbReference type="InterPro" id="IPR052954">
    <property type="entry name" value="GPCR-Ligand_Int"/>
</dbReference>
<evidence type="ECO:0000313" key="10">
    <source>
        <dbReference type="RefSeq" id="XP_014681753.1"/>
    </source>
</evidence>
<evidence type="ECO:0000256" key="7">
    <source>
        <dbReference type="SAM" id="Phobius"/>
    </source>
</evidence>
<dbReference type="CDD" id="cd14978">
    <property type="entry name" value="7tmA_FMRFamide_R-like"/>
    <property type="match status" value="1"/>
</dbReference>
<feature type="transmembrane region" description="Helical" evidence="7">
    <location>
        <begin position="150"/>
        <end position="168"/>
    </location>
</feature>
<evidence type="ECO:0000256" key="3">
    <source>
        <dbReference type="ARBA" id="ARBA00022989"/>
    </source>
</evidence>